<reference evidence="1 2" key="1">
    <citation type="submission" date="2021-06" db="EMBL/GenBank/DDBJ databases">
        <title>Caerostris extrusa draft genome.</title>
        <authorList>
            <person name="Kono N."/>
            <person name="Arakawa K."/>
        </authorList>
    </citation>
    <scope>NUCLEOTIDE SEQUENCE [LARGE SCALE GENOMIC DNA]</scope>
</reference>
<sequence length="94" mass="10769">MSSDSMRSLRLLITQHLSNFNCRRRRKNSQGLRIFRGAKNLLLRSIMSFWATPPFAGTLSCHDQKRVTPSAFQWVRMSVVESSGMASISSLHFH</sequence>
<comment type="caution">
    <text evidence="1">The sequence shown here is derived from an EMBL/GenBank/DDBJ whole genome shotgun (WGS) entry which is preliminary data.</text>
</comment>
<evidence type="ECO:0000313" key="1">
    <source>
        <dbReference type="EMBL" id="GIY22124.1"/>
    </source>
</evidence>
<gene>
    <name evidence="1" type="ORF">CEXT_385291</name>
</gene>
<accession>A0AAV4RM37</accession>
<protein>
    <submittedName>
        <fullName evidence="1">Uncharacterized protein</fullName>
    </submittedName>
</protein>
<evidence type="ECO:0000313" key="2">
    <source>
        <dbReference type="Proteomes" id="UP001054945"/>
    </source>
</evidence>
<keyword evidence="2" id="KW-1185">Reference proteome</keyword>
<dbReference type="EMBL" id="BPLR01008106">
    <property type="protein sequence ID" value="GIY22124.1"/>
    <property type="molecule type" value="Genomic_DNA"/>
</dbReference>
<proteinExistence type="predicted"/>
<dbReference type="AlphaFoldDB" id="A0AAV4RM37"/>
<organism evidence="1 2">
    <name type="scientific">Caerostris extrusa</name>
    <name type="common">Bark spider</name>
    <name type="synonym">Caerostris bankana</name>
    <dbReference type="NCBI Taxonomy" id="172846"/>
    <lineage>
        <taxon>Eukaryota</taxon>
        <taxon>Metazoa</taxon>
        <taxon>Ecdysozoa</taxon>
        <taxon>Arthropoda</taxon>
        <taxon>Chelicerata</taxon>
        <taxon>Arachnida</taxon>
        <taxon>Araneae</taxon>
        <taxon>Araneomorphae</taxon>
        <taxon>Entelegynae</taxon>
        <taxon>Araneoidea</taxon>
        <taxon>Araneidae</taxon>
        <taxon>Caerostris</taxon>
    </lineage>
</organism>
<dbReference type="Proteomes" id="UP001054945">
    <property type="component" value="Unassembled WGS sequence"/>
</dbReference>
<name>A0AAV4RM37_CAEEX</name>